<dbReference type="InterPro" id="IPR045135">
    <property type="entry name" value="Rpn7_N"/>
</dbReference>
<sequence>MSNSLLEFFTAMDNQGGVIVKDAPKFDLDLYIQNYRGRTRFDRLLLIGQSSVALCVEALKAAVAEAKRGRDTHRYKEAVESLRQAAPSEPEARLDQAWLSTTELANENEKARLSVELKGYKNNLLKESIRMGHEDLAKFLESIGDLNMATESFSKMRPDISTLKQLIDVGRHLVRVAIQRREWGMISPHLAKMSLGGSFPEDEKVLQPYLRIATGIAFLGMEKYQEAASNFLSVDPTIPSSTYNEIASRNDVAIYGGLLALATMDRKELQAQVLDNSPFRVFLELEPHIRKAVTYFVNGRYSACIETLEAYRTDYLLDIYLQKHISTIYAKIRSKCIVQYLIPFSCVSLDTMNKAFGSPEEPIEEELAAMIQAGILDARINIIDRLVTTVRVDPRSKMQAEALESAERYERQAIDQLRRMGIVAADLELRGGKKMGVHSLSMVSDQGLGGDEMVS</sequence>
<evidence type="ECO:0000256" key="2">
    <source>
        <dbReference type="ARBA" id="ARBA00004496"/>
    </source>
</evidence>
<comment type="subcellular location">
    <subcellularLocation>
        <location evidence="2">Cytoplasm</location>
    </subcellularLocation>
    <subcellularLocation>
        <location evidence="1">Nucleus</location>
    </subcellularLocation>
</comment>
<comment type="caution">
    <text evidence="10">The sequence shown here is derived from an EMBL/GenBank/DDBJ whole genome shotgun (WGS) entry which is preliminary data.</text>
</comment>
<evidence type="ECO:0000256" key="4">
    <source>
        <dbReference type="ARBA" id="ARBA00011098"/>
    </source>
</evidence>
<dbReference type="GO" id="GO:0008180">
    <property type="term" value="C:COP9 signalosome"/>
    <property type="evidence" value="ECO:0007669"/>
    <property type="project" value="UniProtKB-KW"/>
</dbReference>
<keyword evidence="6" id="KW-0736">Signalosome</keyword>
<reference evidence="10" key="2">
    <citation type="submission" date="2023-05" db="EMBL/GenBank/DDBJ databases">
        <authorList>
            <consortium name="Lawrence Berkeley National Laboratory"/>
            <person name="Steindorff A."/>
            <person name="Hensen N."/>
            <person name="Bonometti L."/>
            <person name="Westerberg I."/>
            <person name="Brannstrom I.O."/>
            <person name="Guillou S."/>
            <person name="Cros-Aarteil S."/>
            <person name="Calhoun S."/>
            <person name="Haridas S."/>
            <person name="Kuo A."/>
            <person name="Mondo S."/>
            <person name="Pangilinan J."/>
            <person name="Riley R."/>
            <person name="Labutti K."/>
            <person name="Andreopoulos B."/>
            <person name="Lipzen A."/>
            <person name="Chen C."/>
            <person name="Yanf M."/>
            <person name="Daum C."/>
            <person name="Ng V."/>
            <person name="Clum A."/>
            <person name="Ohm R."/>
            <person name="Martin F."/>
            <person name="Silar P."/>
            <person name="Natvig D."/>
            <person name="Lalanne C."/>
            <person name="Gautier V."/>
            <person name="Ament-Velasquez S.L."/>
            <person name="Kruys A."/>
            <person name="Hutchinson M.I."/>
            <person name="Powell A.J."/>
            <person name="Barry K."/>
            <person name="Miller A.N."/>
            <person name="Grigoriev I.V."/>
            <person name="Debuchy R."/>
            <person name="Gladieux P."/>
            <person name="Thoren M.H."/>
            <person name="Johannesson H."/>
        </authorList>
    </citation>
    <scope>NUCLEOTIDE SEQUENCE</scope>
    <source>
        <strain evidence="10">PSN309</strain>
    </source>
</reference>
<evidence type="ECO:0000256" key="7">
    <source>
        <dbReference type="ARBA" id="ARBA00023242"/>
    </source>
</evidence>
<comment type="subunit">
    <text evidence="4">Component of the COP9 signalosome (CSN) complex.</text>
</comment>
<evidence type="ECO:0000256" key="1">
    <source>
        <dbReference type="ARBA" id="ARBA00004123"/>
    </source>
</evidence>
<dbReference type="GO" id="GO:0005737">
    <property type="term" value="C:cytoplasm"/>
    <property type="evidence" value="ECO:0007669"/>
    <property type="project" value="UniProtKB-SubCell"/>
</dbReference>
<dbReference type="PANTHER" id="PTHR14145">
    <property type="entry name" value="26S PROTESOME SUBUNIT 6"/>
    <property type="match status" value="1"/>
</dbReference>
<dbReference type="Proteomes" id="UP001302126">
    <property type="component" value="Unassembled WGS sequence"/>
</dbReference>
<dbReference type="PANTHER" id="PTHR14145:SF2">
    <property type="entry name" value="COP9 SIGNALOSOME COMPLEX SUBUNIT 1"/>
    <property type="match status" value="1"/>
</dbReference>
<comment type="similarity">
    <text evidence="3">Belongs to the CSN1 family.</text>
</comment>
<evidence type="ECO:0000256" key="3">
    <source>
        <dbReference type="ARBA" id="ARBA00008793"/>
    </source>
</evidence>
<dbReference type="EMBL" id="MU864369">
    <property type="protein sequence ID" value="KAK4190035.1"/>
    <property type="molecule type" value="Genomic_DNA"/>
</dbReference>
<reference evidence="10" key="1">
    <citation type="journal article" date="2023" name="Mol. Phylogenet. Evol.">
        <title>Genome-scale phylogeny and comparative genomics of the fungal order Sordariales.</title>
        <authorList>
            <person name="Hensen N."/>
            <person name="Bonometti L."/>
            <person name="Westerberg I."/>
            <person name="Brannstrom I.O."/>
            <person name="Guillou S."/>
            <person name="Cros-Aarteil S."/>
            <person name="Calhoun S."/>
            <person name="Haridas S."/>
            <person name="Kuo A."/>
            <person name="Mondo S."/>
            <person name="Pangilinan J."/>
            <person name="Riley R."/>
            <person name="LaButti K."/>
            <person name="Andreopoulos B."/>
            <person name="Lipzen A."/>
            <person name="Chen C."/>
            <person name="Yan M."/>
            <person name="Daum C."/>
            <person name="Ng V."/>
            <person name="Clum A."/>
            <person name="Steindorff A."/>
            <person name="Ohm R.A."/>
            <person name="Martin F."/>
            <person name="Silar P."/>
            <person name="Natvig D.O."/>
            <person name="Lalanne C."/>
            <person name="Gautier V."/>
            <person name="Ament-Velasquez S.L."/>
            <person name="Kruys A."/>
            <person name="Hutchinson M.I."/>
            <person name="Powell A.J."/>
            <person name="Barry K."/>
            <person name="Miller A.N."/>
            <person name="Grigoriev I.V."/>
            <person name="Debuchy R."/>
            <person name="Gladieux P."/>
            <person name="Hiltunen Thoren M."/>
            <person name="Johannesson H."/>
        </authorList>
    </citation>
    <scope>NUCLEOTIDE SEQUENCE</scope>
    <source>
        <strain evidence="10">PSN309</strain>
    </source>
</reference>
<dbReference type="InterPro" id="IPR036390">
    <property type="entry name" value="WH_DNA-bd_sf"/>
</dbReference>
<keyword evidence="5" id="KW-0963">Cytoplasm</keyword>
<evidence type="ECO:0000259" key="9">
    <source>
        <dbReference type="PROSITE" id="PS50250"/>
    </source>
</evidence>
<evidence type="ECO:0000256" key="8">
    <source>
        <dbReference type="ARBA" id="ARBA00067814"/>
    </source>
</evidence>
<evidence type="ECO:0000313" key="10">
    <source>
        <dbReference type="EMBL" id="KAK4190035.1"/>
    </source>
</evidence>
<name>A0AAN6WXL1_9PEZI</name>
<feature type="domain" description="PCI" evidence="9">
    <location>
        <begin position="224"/>
        <end position="394"/>
    </location>
</feature>
<dbReference type="AlphaFoldDB" id="A0AAN6WXL1"/>
<keyword evidence="7" id="KW-0539">Nucleus</keyword>
<dbReference type="InterPro" id="IPR019585">
    <property type="entry name" value="Rpn7/CSN1"/>
</dbReference>
<gene>
    <name evidence="10" type="ORF">QBC35DRAFT_110102</name>
</gene>
<evidence type="ECO:0000313" key="11">
    <source>
        <dbReference type="Proteomes" id="UP001302126"/>
    </source>
</evidence>
<proteinExistence type="inferred from homology"/>
<dbReference type="InterPro" id="IPR000717">
    <property type="entry name" value="PCI_dom"/>
</dbReference>
<accession>A0AAN6WXL1</accession>
<dbReference type="Pfam" id="PF01399">
    <property type="entry name" value="PCI"/>
    <property type="match status" value="1"/>
</dbReference>
<dbReference type="SMART" id="SM00088">
    <property type="entry name" value="PINT"/>
    <property type="match status" value="1"/>
</dbReference>
<dbReference type="Pfam" id="PF10602">
    <property type="entry name" value="RPN7"/>
    <property type="match status" value="1"/>
</dbReference>
<dbReference type="Gene3D" id="1.25.40.570">
    <property type="match status" value="1"/>
</dbReference>
<evidence type="ECO:0000256" key="6">
    <source>
        <dbReference type="ARBA" id="ARBA00022790"/>
    </source>
</evidence>
<protein>
    <recommendedName>
        <fullName evidence="8">COP9 signalosome complex subunit 1</fullName>
    </recommendedName>
</protein>
<dbReference type="FunFam" id="1.25.40.570:FF:000022">
    <property type="entry name" value="COP9 signalosome complex subunit 1"/>
    <property type="match status" value="1"/>
</dbReference>
<dbReference type="PROSITE" id="PS50250">
    <property type="entry name" value="PCI"/>
    <property type="match status" value="1"/>
</dbReference>
<organism evidence="10 11">
    <name type="scientific">Podospora australis</name>
    <dbReference type="NCBI Taxonomy" id="1536484"/>
    <lineage>
        <taxon>Eukaryota</taxon>
        <taxon>Fungi</taxon>
        <taxon>Dikarya</taxon>
        <taxon>Ascomycota</taxon>
        <taxon>Pezizomycotina</taxon>
        <taxon>Sordariomycetes</taxon>
        <taxon>Sordariomycetidae</taxon>
        <taxon>Sordariales</taxon>
        <taxon>Podosporaceae</taxon>
        <taxon>Podospora</taxon>
    </lineage>
</organism>
<keyword evidence="11" id="KW-1185">Reference proteome</keyword>
<dbReference type="SUPFAM" id="SSF46785">
    <property type="entry name" value="Winged helix' DNA-binding domain"/>
    <property type="match status" value="1"/>
</dbReference>
<evidence type="ECO:0000256" key="5">
    <source>
        <dbReference type="ARBA" id="ARBA00022490"/>
    </source>
</evidence>